<name>A0A5C6CID3_9BACT</name>
<evidence type="ECO:0000313" key="2">
    <source>
        <dbReference type="Proteomes" id="UP000316304"/>
    </source>
</evidence>
<dbReference type="EMBL" id="SJPT01000005">
    <property type="protein sequence ID" value="TWU22509.1"/>
    <property type="molecule type" value="Genomic_DNA"/>
</dbReference>
<comment type="caution">
    <text evidence="1">The sequence shown here is derived from an EMBL/GenBank/DDBJ whole genome shotgun (WGS) entry which is preliminary data.</text>
</comment>
<evidence type="ECO:0000313" key="1">
    <source>
        <dbReference type="EMBL" id="TWU22509.1"/>
    </source>
</evidence>
<gene>
    <name evidence="1" type="ORF">Pla52o_35680</name>
</gene>
<protein>
    <submittedName>
        <fullName evidence="1">Uncharacterized protein</fullName>
    </submittedName>
</protein>
<organism evidence="1 2">
    <name type="scientific">Novipirellula galeiformis</name>
    <dbReference type="NCBI Taxonomy" id="2528004"/>
    <lineage>
        <taxon>Bacteria</taxon>
        <taxon>Pseudomonadati</taxon>
        <taxon>Planctomycetota</taxon>
        <taxon>Planctomycetia</taxon>
        <taxon>Pirellulales</taxon>
        <taxon>Pirellulaceae</taxon>
        <taxon>Novipirellula</taxon>
    </lineage>
</organism>
<dbReference type="AlphaFoldDB" id="A0A5C6CID3"/>
<keyword evidence="2" id="KW-1185">Reference proteome</keyword>
<proteinExistence type="predicted"/>
<dbReference type="Gene3D" id="3.40.50.12370">
    <property type="match status" value="1"/>
</dbReference>
<dbReference type="Proteomes" id="UP000316304">
    <property type="component" value="Unassembled WGS sequence"/>
</dbReference>
<accession>A0A5C6CID3</accession>
<sequence length="44" mass="4850">MAAVDPDPTEIDRDALNALILNLSASMAEENDAELHIDHAWTLF</sequence>
<reference evidence="1 2" key="1">
    <citation type="submission" date="2019-02" db="EMBL/GenBank/DDBJ databases">
        <title>Deep-cultivation of Planctomycetes and their phenomic and genomic characterization uncovers novel biology.</title>
        <authorList>
            <person name="Wiegand S."/>
            <person name="Jogler M."/>
            <person name="Boedeker C."/>
            <person name="Pinto D."/>
            <person name="Vollmers J."/>
            <person name="Rivas-Marin E."/>
            <person name="Kohn T."/>
            <person name="Peeters S.H."/>
            <person name="Heuer A."/>
            <person name="Rast P."/>
            <person name="Oberbeckmann S."/>
            <person name="Bunk B."/>
            <person name="Jeske O."/>
            <person name="Meyerdierks A."/>
            <person name="Storesund J.E."/>
            <person name="Kallscheuer N."/>
            <person name="Luecker S."/>
            <person name="Lage O.M."/>
            <person name="Pohl T."/>
            <person name="Merkel B.J."/>
            <person name="Hornburger P."/>
            <person name="Mueller R.-W."/>
            <person name="Bruemmer F."/>
            <person name="Labrenz M."/>
            <person name="Spormann A.M."/>
            <person name="Op Den Camp H."/>
            <person name="Overmann J."/>
            <person name="Amann R."/>
            <person name="Jetten M.S.M."/>
            <person name="Mascher T."/>
            <person name="Medema M.H."/>
            <person name="Devos D.P."/>
            <person name="Kaster A.-K."/>
            <person name="Ovreas L."/>
            <person name="Rohde M."/>
            <person name="Galperin M.Y."/>
            <person name="Jogler C."/>
        </authorList>
    </citation>
    <scope>NUCLEOTIDE SEQUENCE [LARGE SCALE GENOMIC DNA]</scope>
    <source>
        <strain evidence="1 2">Pla52o</strain>
    </source>
</reference>